<feature type="transmembrane region" description="Helical" evidence="7">
    <location>
        <begin position="215"/>
        <end position="236"/>
    </location>
</feature>
<proteinExistence type="inferred from homology"/>
<reference evidence="8 9" key="1">
    <citation type="journal article" date="2018" name="Mol. Biol. Evol.">
        <title>Broad Genomic Sampling Reveals a Smut Pathogenic Ancestry of the Fungal Clade Ustilaginomycotina.</title>
        <authorList>
            <person name="Kijpornyongpan T."/>
            <person name="Mondo S.J."/>
            <person name="Barry K."/>
            <person name="Sandor L."/>
            <person name="Lee J."/>
            <person name="Lipzen A."/>
            <person name="Pangilinan J."/>
            <person name="LaButti K."/>
            <person name="Hainaut M."/>
            <person name="Henrissat B."/>
            <person name="Grigoriev I.V."/>
            <person name="Spatafora J.W."/>
            <person name="Aime M.C."/>
        </authorList>
    </citation>
    <scope>NUCLEOTIDE SEQUENCE [LARGE SCALE GENOMIC DNA]</scope>
    <source>
        <strain evidence="8 9">MCA 4186</strain>
    </source>
</reference>
<feature type="transmembrane region" description="Helical" evidence="7">
    <location>
        <begin position="57"/>
        <end position="76"/>
    </location>
</feature>
<feature type="transmembrane region" description="Helical" evidence="7">
    <location>
        <begin position="113"/>
        <end position="133"/>
    </location>
</feature>
<keyword evidence="3 7" id="KW-0812">Transmembrane</keyword>
<dbReference type="Proteomes" id="UP000245946">
    <property type="component" value="Unassembled WGS sequence"/>
</dbReference>
<feature type="transmembrane region" description="Helical" evidence="7">
    <location>
        <begin position="88"/>
        <end position="107"/>
    </location>
</feature>
<keyword evidence="5 7" id="KW-0472">Membrane</keyword>
<protein>
    <submittedName>
        <fullName evidence="8">Uncharacterized protein</fullName>
    </submittedName>
</protein>
<dbReference type="InterPro" id="IPR000791">
    <property type="entry name" value="Gpr1/Fun34/SatP-like"/>
</dbReference>
<keyword evidence="9" id="KW-1185">Reference proteome</keyword>
<evidence type="ECO:0000256" key="4">
    <source>
        <dbReference type="ARBA" id="ARBA00022989"/>
    </source>
</evidence>
<sequence length="252" mass="26502">MSRTLKQQMGLEADPHAPEHVMTGGQRLTKVYTQGGHEQDSGQPGLPTYHRRIANPFPLFAIGIGASLLILGLVFVEVRGLRNPQIFLNIGLPLGGVGVLTAMVFSFVEGNTFLTTAAGSLGGLVGGVSLIFLPWTGIQATYVEEAGGVAPGTIALYQALQVVFLVAFVPVFAVFVSSFKTAAPVSFSALLIVIALFLLGAAFKDFPRESLQTAAGALFIVVGVSLFYSATSVLLAEEGIKFLPVLPLPRGD</sequence>
<dbReference type="PANTHER" id="PTHR31123:SF1">
    <property type="entry name" value="ACCUMULATION OF DYADS PROTEIN 2-RELATED"/>
    <property type="match status" value="1"/>
</dbReference>
<name>A0A316ZCS8_9BASI</name>
<gene>
    <name evidence="8" type="ORF">FA09DRAFT_328384</name>
</gene>
<dbReference type="Pfam" id="PF01184">
    <property type="entry name" value="Gpr1_Fun34_YaaH"/>
    <property type="match status" value="1"/>
</dbReference>
<evidence type="ECO:0000313" key="9">
    <source>
        <dbReference type="Proteomes" id="UP000245946"/>
    </source>
</evidence>
<evidence type="ECO:0000256" key="5">
    <source>
        <dbReference type="ARBA" id="ARBA00023136"/>
    </source>
</evidence>
<dbReference type="GeneID" id="37269294"/>
<dbReference type="GO" id="GO:0015123">
    <property type="term" value="F:acetate transmembrane transporter activity"/>
    <property type="evidence" value="ECO:0007669"/>
    <property type="project" value="TreeGrafter"/>
</dbReference>
<evidence type="ECO:0000256" key="1">
    <source>
        <dbReference type="ARBA" id="ARBA00004141"/>
    </source>
</evidence>
<dbReference type="GO" id="GO:0005886">
    <property type="term" value="C:plasma membrane"/>
    <property type="evidence" value="ECO:0007669"/>
    <property type="project" value="TreeGrafter"/>
</dbReference>
<feature type="transmembrane region" description="Helical" evidence="7">
    <location>
        <begin position="154"/>
        <end position="176"/>
    </location>
</feature>
<evidence type="ECO:0000313" key="8">
    <source>
        <dbReference type="EMBL" id="PWN99577.1"/>
    </source>
</evidence>
<feature type="transmembrane region" description="Helical" evidence="7">
    <location>
        <begin position="182"/>
        <end position="203"/>
    </location>
</feature>
<evidence type="ECO:0000256" key="6">
    <source>
        <dbReference type="SAM" id="MobiDB-lite"/>
    </source>
</evidence>
<dbReference type="OrthoDB" id="3648309at2759"/>
<dbReference type="EMBL" id="KZ819287">
    <property type="protein sequence ID" value="PWN99577.1"/>
    <property type="molecule type" value="Genomic_DNA"/>
</dbReference>
<dbReference type="STRING" id="58919.A0A316ZCS8"/>
<comment type="similarity">
    <text evidence="2">Belongs to the acetate uptake transporter (AceTr) (TC 2.A.96) family.</text>
</comment>
<accession>A0A316ZCS8</accession>
<evidence type="ECO:0000256" key="3">
    <source>
        <dbReference type="ARBA" id="ARBA00022692"/>
    </source>
</evidence>
<organism evidence="8 9">
    <name type="scientific">Tilletiopsis washingtonensis</name>
    <dbReference type="NCBI Taxonomy" id="58919"/>
    <lineage>
        <taxon>Eukaryota</taxon>
        <taxon>Fungi</taxon>
        <taxon>Dikarya</taxon>
        <taxon>Basidiomycota</taxon>
        <taxon>Ustilaginomycotina</taxon>
        <taxon>Exobasidiomycetes</taxon>
        <taxon>Entylomatales</taxon>
        <taxon>Entylomatales incertae sedis</taxon>
        <taxon>Tilletiopsis</taxon>
    </lineage>
</organism>
<comment type="subcellular location">
    <subcellularLocation>
        <location evidence="1">Membrane</location>
        <topology evidence="1">Multi-pass membrane protein</topology>
    </subcellularLocation>
</comment>
<dbReference type="AlphaFoldDB" id="A0A316ZCS8"/>
<dbReference type="InterPro" id="IPR051633">
    <property type="entry name" value="AceTr"/>
</dbReference>
<dbReference type="RefSeq" id="XP_025599856.1">
    <property type="nucleotide sequence ID" value="XM_025741750.1"/>
</dbReference>
<feature type="region of interest" description="Disordered" evidence="6">
    <location>
        <begin position="1"/>
        <end position="21"/>
    </location>
</feature>
<keyword evidence="4 7" id="KW-1133">Transmembrane helix</keyword>
<evidence type="ECO:0000256" key="2">
    <source>
        <dbReference type="ARBA" id="ARBA00005587"/>
    </source>
</evidence>
<evidence type="ECO:0000256" key="7">
    <source>
        <dbReference type="SAM" id="Phobius"/>
    </source>
</evidence>
<dbReference type="PANTHER" id="PTHR31123">
    <property type="entry name" value="ACCUMULATION OF DYADS PROTEIN 2-RELATED"/>
    <property type="match status" value="1"/>
</dbReference>